<evidence type="ECO:0000259" key="3">
    <source>
        <dbReference type="PROSITE" id="PS51186"/>
    </source>
</evidence>
<evidence type="ECO:0000256" key="2">
    <source>
        <dbReference type="ARBA" id="ARBA00023315"/>
    </source>
</evidence>
<keyword evidence="5" id="KW-1185">Reference proteome</keyword>
<dbReference type="EMBL" id="JBHSAF010000001">
    <property type="protein sequence ID" value="MFC3912006.1"/>
    <property type="molecule type" value="Genomic_DNA"/>
</dbReference>
<dbReference type="CDD" id="cd04301">
    <property type="entry name" value="NAT_SF"/>
    <property type="match status" value="1"/>
</dbReference>
<evidence type="ECO:0000313" key="5">
    <source>
        <dbReference type="Proteomes" id="UP001595692"/>
    </source>
</evidence>
<keyword evidence="2 4" id="KW-0012">Acyltransferase</keyword>
<gene>
    <name evidence="4" type="ORF">ACFOSS_00805</name>
</gene>
<dbReference type="Gene3D" id="3.40.630.30">
    <property type="match status" value="1"/>
</dbReference>
<dbReference type="Pfam" id="PF00583">
    <property type="entry name" value="Acetyltransf_1"/>
    <property type="match status" value="1"/>
</dbReference>
<dbReference type="InterPro" id="IPR016181">
    <property type="entry name" value="Acyl_CoA_acyltransferase"/>
</dbReference>
<dbReference type="SUPFAM" id="SSF55729">
    <property type="entry name" value="Acyl-CoA N-acyltransferases (Nat)"/>
    <property type="match status" value="1"/>
</dbReference>
<sequence>MLKIEQVRLDNPEQDEWVALLDAYASDPMGGGEGLAPSVRQRLAAAMADVPGAVVLLARYEGNGVGVATAFMGFSTFAARPLLNVHDLAVLDGWRGRGVGSALLARLEEIARFRGCCKMTLEVLANNHVAQGAYRKCGFAPYELQPSAGVAQFWQKKLD</sequence>
<dbReference type="Proteomes" id="UP001595692">
    <property type="component" value="Unassembled WGS sequence"/>
</dbReference>
<dbReference type="InterPro" id="IPR050832">
    <property type="entry name" value="Bact_Acetyltransf"/>
</dbReference>
<keyword evidence="1 4" id="KW-0808">Transferase</keyword>
<organism evidence="4 5">
    <name type="scientific">Pseudaeromonas sharmana</name>
    <dbReference type="NCBI Taxonomy" id="328412"/>
    <lineage>
        <taxon>Bacteria</taxon>
        <taxon>Pseudomonadati</taxon>
        <taxon>Pseudomonadota</taxon>
        <taxon>Gammaproteobacteria</taxon>
        <taxon>Aeromonadales</taxon>
        <taxon>Aeromonadaceae</taxon>
        <taxon>Pseudaeromonas</taxon>
    </lineage>
</organism>
<comment type="caution">
    <text evidence="4">The sequence shown here is derived from an EMBL/GenBank/DDBJ whole genome shotgun (WGS) entry which is preliminary data.</text>
</comment>
<dbReference type="PROSITE" id="PS51186">
    <property type="entry name" value="GNAT"/>
    <property type="match status" value="1"/>
</dbReference>
<dbReference type="PANTHER" id="PTHR43877:SF2">
    <property type="entry name" value="AMINOALKYLPHOSPHONATE N-ACETYLTRANSFERASE-RELATED"/>
    <property type="match status" value="1"/>
</dbReference>
<dbReference type="PANTHER" id="PTHR43877">
    <property type="entry name" value="AMINOALKYLPHOSPHONATE N-ACETYLTRANSFERASE-RELATED-RELATED"/>
    <property type="match status" value="1"/>
</dbReference>
<accession>A0ABV8CJH4</accession>
<evidence type="ECO:0000313" key="4">
    <source>
        <dbReference type="EMBL" id="MFC3912006.1"/>
    </source>
</evidence>
<feature type="domain" description="N-acetyltransferase" evidence="3">
    <location>
        <begin position="1"/>
        <end position="159"/>
    </location>
</feature>
<evidence type="ECO:0000256" key="1">
    <source>
        <dbReference type="ARBA" id="ARBA00022679"/>
    </source>
</evidence>
<reference evidence="5" key="1">
    <citation type="journal article" date="2019" name="Int. J. Syst. Evol. Microbiol.">
        <title>The Global Catalogue of Microorganisms (GCM) 10K type strain sequencing project: providing services to taxonomists for standard genome sequencing and annotation.</title>
        <authorList>
            <consortium name="The Broad Institute Genomics Platform"/>
            <consortium name="The Broad Institute Genome Sequencing Center for Infectious Disease"/>
            <person name="Wu L."/>
            <person name="Ma J."/>
        </authorList>
    </citation>
    <scope>NUCLEOTIDE SEQUENCE [LARGE SCALE GENOMIC DNA]</scope>
    <source>
        <strain evidence="5">CCUG 54939</strain>
    </source>
</reference>
<dbReference type="RefSeq" id="WP_377149924.1">
    <property type="nucleotide sequence ID" value="NZ_JBHSAF010000001.1"/>
</dbReference>
<dbReference type="InterPro" id="IPR000182">
    <property type="entry name" value="GNAT_dom"/>
</dbReference>
<protein>
    <submittedName>
        <fullName evidence="4">GNAT family N-acetyltransferase</fullName>
        <ecNumber evidence="4">2.3.-.-</ecNumber>
    </submittedName>
</protein>
<name>A0ABV8CJH4_9GAMM</name>
<proteinExistence type="predicted"/>
<dbReference type="EC" id="2.3.-.-" evidence="4"/>
<dbReference type="GO" id="GO:0016746">
    <property type="term" value="F:acyltransferase activity"/>
    <property type="evidence" value="ECO:0007669"/>
    <property type="project" value="UniProtKB-KW"/>
</dbReference>